<reference evidence="1" key="1">
    <citation type="journal article" date="2014" name="Front. Microbiol.">
        <title>High frequency of phylogenetically diverse reductive dehalogenase-homologous genes in deep subseafloor sedimentary metagenomes.</title>
        <authorList>
            <person name="Kawai M."/>
            <person name="Futagami T."/>
            <person name="Toyoda A."/>
            <person name="Takaki Y."/>
            <person name="Nishi S."/>
            <person name="Hori S."/>
            <person name="Arai W."/>
            <person name="Tsubouchi T."/>
            <person name="Morono Y."/>
            <person name="Uchiyama I."/>
            <person name="Ito T."/>
            <person name="Fujiyama A."/>
            <person name="Inagaki F."/>
            <person name="Takami H."/>
        </authorList>
    </citation>
    <scope>NUCLEOTIDE SEQUENCE</scope>
    <source>
        <strain evidence="1">Expedition CK06-06</strain>
    </source>
</reference>
<comment type="caution">
    <text evidence="1">The sequence shown here is derived from an EMBL/GenBank/DDBJ whole genome shotgun (WGS) entry which is preliminary data.</text>
</comment>
<dbReference type="AlphaFoldDB" id="X0VRE8"/>
<organism evidence="1">
    <name type="scientific">marine sediment metagenome</name>
    <dbReference type="NCBI Taxonomy" id="412755"/>
    <lineage>
        <taxon>unclassified sequences</taxon>
        <taxon>metagenomes</taxon>
        <taxon>ecological metagenomes</taxon>
    </lineage>
</organism>
<protein>
    <submittedName>
        <fullName evidence="1">Uncharacterized protein</fullName>
    </submittedName>
</protein>
<name>X0VRE8_9ZZZZ</name>
<dbReference type="EMBL" id="BARS01030352">
    <property type="protein sequence ID" value="GAG20815.1"/>
    <property type="molecule type" value="Genomic_DNA"/>
</dbReference>
<gene>
    <name evidence="1" type="ORF">S01H1_47343</name>
</gene>
<evidence type="ECO:0000313" key="1">
    <source>
        <dbReference type="EMBL" id="GAG20815.1"/>
    </source>
</evidence>
<sequence>IFQFVEDEDDYAFMVIKNSTSGHLYGSKEYDASGFTILEGEKEIIAEPFAATVSRPFYSQFANFVVPNVYSRNDDGTSEGFDNSPRVFYNNGIKSTGASYYIPPQNGLSSENQTNFLQFSHLSDIPTIVSSPPAATDTRDFVFASEQLIGLGDSPVDNLYSMYWQPYFNELYSPDTRTMTLKVNLSPSDVAAFKFYDTVFIKNRIFRVNKIDYKPNDLATVEFILIP</sequence>
<proteinExistence type="predicted"/>
<feature type="non-terminal residue" evidence="1">
    <location>
        <position position="1"/>
    </location>
</feature>
<accession>X0VRE8</accession>